<dbReference type="EC" id="7.-.-.-" evidence="6"/>
<dbReference type="EMBL" id="JAKUDL010000002">
    <property type="protein sequence ID" value="MCH4294369.1"/>
    <property type="molecule type" value="Genomic_DNA"/>
</dbReference>
<dbReference type="GO" id="GO:0022900">
    <property type="term" value="P:electron transport chain"/>
    <property type="evidence" value="ECO:0007669"/>
    <property type="project" value="UniProtKB-UniRule"/>
</dbReference>
<dbReference type="PROSITE" id="PS51257">
    <property type="entry name" value="PROKAR_LIPOPROTEIN"/>
    <property type="match status" value="1"/>
</dbReference>
<dbReference type="Proteomes" id="UP001297581">
    <property type="component" value="Unassembled WGS sequence"/>
</dbReference>
<feature type="chain" id="PRO_5042489352" description="Ion-translocating oxidoreductase complex subunit G" evidence="7">
    <location>
        <begin position="19"/>
        <end position="215"/>
    </location>
</feature>
<comment type="caution">
    <text evidence="9">The sequence shown here is derived from an EMBL/GenBank/DDBJ whole genome shotgun (WGS) entry which is preliminary data.</text>
</comment>
<evidence type="ECO:0000313" key="9">
    <source>
        <dbReference type="EMBL" id="MCH4294369.1"/>
    </source>
</evidence>
<keyword evidence="6" id="KW-1003">Cell membrane</keyword>
<keyword evidence="10" id="KW-1185">Reference proteome</keyword>
<dbReference type="PANTHER" id="PTHR36118">
    <property type="entry name" value="ION-TRANSLOCATING OXIDOREDUCTASE COMPLEX SUBUNIT G"/>
    <property type="match status" value="1"/>
</dbReference>
<feature type="signal peptide" evidence="7">
    <location>
        <begin position="1"/>
        <end position="18"/>
    </location>
</feature>
<comment type="subunit">
    <text evidence="6">The complex is composed of six subunits: RnfA, RnfB, RnfC, RnfD, RnfE and RnfG.</text>
</comment>
<evidence type="ECO:0000259" key="8">
    <source>
        <dbReference type="SMART" id="SM00900"/>
    </source>
</evidence>
<comment type="subcellular location">
    <subcellularLocation>
        <location evidence="6">Cell inner membrane</location>
        <topology evidence="6">Single-pass membrane protein</topology>
    </subcellularLocation>
</comment>
<comment type="similarity">
    <text evidence="6">Belongs to the RnfG family.</text>
</comment>
<evidence type="ECO:0000256" key="3">
    <source>
        <dbReference type="ARBA" id="ARBA00022630"/>
    </source>
</evidence>
<evidence type="ECO:0000256" key="2">
    <source>
        <dbReference type="ARBA" id="ARBA00022553"/>
    </source>
</evidence>
<keyword evidence="6" id="KW-0812">Transmembrane</keyword>
<keyword evidence="1 6" id="KW-0813">Transport</keyword>
<keyword evidence="2 6" id="KW-0597">Phosphoprotein</keyword>
<evidence type="ECO:0000256" key="6">
    <source>
        <dbReference type="HAMAP-Rule" id="MF_00479"/>
    </source>
</evidence>
<keyword evidence="5 6" id="KW-0249">Electron transport</keyword>
<keyword evidence="6" id="KW-1278">Translocase</keyword>
<evidence type="ECO:0000256" key="5">
    <source>
        <dbReference type="ARBA" id="ARBA00022982"/>
    </source>
</evidence>
<keyword evidence="6" id="KW-1133">Transmembrane helix</keyword>
<reference evidence="9 10" key="1">
    <citation type="submission" date="2022-02" db="EMBL/GenBank/DDBJ databases">
        <title>The genome sequence of Shewanella sp. 3B26.</title>
        <authorList>
            <person name="Du J."/>
        </authorList>
    </citation>
    <scope>NUCLEOTIDE SEQUENCE [LARGE SCALE GENOMIC DNA]</scope>
    <source>
        <strain evidence="9 10">3B26</strain>
    </source>
</reference>
<keyword evidence="6" id="KW-0997">Cell inner membrane</keyword>
<comment type="function">
    <text evidence="6">Part of a membrane-bound complex that couples electron transfer with translocation of ions across the membrane.</text>
</comment>
<dbReference type="PANTHER" id="PTHR36118:SF1">
    <property type="entry name" value="ION-TRANSLOCATING OXIDOREDUCTASE COMPLEX SUBUNIT G"/>
    <property type="match status" value="1"/>
</dbReference>
<keyword evidence="3 6" id="KW-0285">Flavoprotein</keyword>
<dbReference type="Pfam" id="PF04205">
    <property type="entry name" value="FMN_bind"/>
    <property type="match status" value="1"/>
</dbReference>
<comment type="cofactor">
    <cofactor evidence="6">
        <name>FMN</name>
        <dbReference type="ChEBI" id="CHEBI:58210"/>
    </cofactor>
</comment>
<dbReference type="NCBIfam" id="NF002519">
    <property type="entry name" value="PRK01908.1"/>
    <property type="match status" value="1"/>
</dbReference>
<proteinExistence type="inferred from homology"/>
<keyword evidence="7" id="KW-0732">Signal</keyword>
<dbReference type="GO" id="GO:0009055">
    <property type="term" value="F:electron transfer activity"/>
    <property type="evidence" value="ECO:0007669"/>
    <property type="project" value="InterPro"/>
</dbReference>
<dbReference type="GO" id="GO:0010181">
    <property type="term" value="F:FMN binding"/>
    <property type="evidence" value="ECO:0007669"/>
    <property type="project" value="InterPro"/>
</dbReference>
<accession>A0AAJ1BGJ2</accession>
<dbReference type="PIRSF" id="PIRSF006091">
    <property type="entry name" value="E_trnsport_RnfG"/>
    <property type="match status" value="1"/>
</dbReference>
<dbReference type="InterPro" id="IPR007329">
    <property type="entry name" value="FMN-bd"/>
</dbReference>
<dbReference type="AlphaFoldDB" id="A0AAJ1BGJ2"/>
<dbReference type="InterPro" id="IPR010209">
    <property type="entry name" value="Ion_transpt_RnfG/RsxG"/>
</dbReference>
<dbReference type="NCBIfam" id="TIGR01947">
    <property type="entry name" value="rnfG"/>
    <property type="match status" value="1"/>
</dbReference>
<dbReference type="GO" id="GO:0005886">
    <property type="term" value="C:plasma membrane"/>
    <property type="evidence" value="ECO:0007669"/>
    <property type="project" value="UniProtKB-SubCell"/>
</dbReference>
<evidence type="ECO:0000256" key="7">
    <source>
        <dbReference type="SAM" id="SignalP"/>
    </source>
</evidence>
<evidence type="ECO:0000313" key="10">
    <source>
        <dbReference type="Proteomes" id="UP001297581"/>
    </source>
</evidence>
<protein>
    <recommendedName>
        <fullName evidence="6">Ion-translocating oxidoreductase complex subunit G</fullName>
        <ecNumber evidence="6">7.-.-.-</ecNumber>
    </recommendedName>
    <alternativeName>
        <fullName evidence="6">Rnf electron transport complex subunit G</fullName>
    </alternativeName>
</protein>
<gene>
    <name evidence="9" type="primary">rsxG</name>
    <name evidence="6" type="synonym">rnfG</name>
    <name evidence="9" type="ORF">MJ923_08615</name>
</gene>
<evidence type="ECO:0000256" key="4">
    <source>
        <dbReference type="ARBA" id="ARBA00022643"/>
    </source>
</evidence>
<dbReference type="SMART" id="SM00900">
    <property type="entry name" value="FMN_bind"/>
    <property type="match status" value="1"/>
</dbReference>
<feature type="domain" description="FMN-binding" evidence="8">
    <location>
        <begin position="101"/>
        <end position="193"/>
    </location>
</feature>
<keyword evidence="4 6" id="KW-0288">FMN</keyword>
<evidence type="ECO:0000256" key="1">
    <source>
        <dbReference type="ARBA" id="ARBA00022448"/>
    </source>
</evidence>
<organism evidence="9 10">
    <name type="scientific">Shewanella zhuhaiensis</name>
    <dbReference type="NCBI Taxonomy" id="2919576"/>
    <lineage>
        <taxon>Bacteria</taxon>
        <taxon>Pseudomonadati</taxon>
        <taxon>Pseudomonadota</taxon>
        <taxon>Gammaproteobacteria</taxon>
        <taxon>Alteromonadales</taxon>
        <taxon>Shewanellaceae</taxon>
        <taxon>Shewanella</taxon>
    </lineage>
</organism>
<sequence>MQKSIIKNGLLLAGFALACTAAVALVNEATKDKIAEQQRLELTRILHQIVPDELHDNDLGASCILVTAPEALGSSDAMPVYLATRGGDPVALAIETNAPDGYNGNIRFIIGVNTAGKVLGVRTLSHQETPGLGDKIELRKSDWVLAFNGQVFDSGNDSNWKVKKDGGEFDQFTGATITPRAYMKAISRTLTLVSKEQQAWFERPLGCDAGGEISE</sequence>
<name>A0AAJ1BGJ2_9GAMM</name>
<feature type="modified residue" description="FMN phosphoryl threonine" evidence="6">
    <location>
        <position position="176"/>
    </location>
</feature>
<keyword evidence="6" id="KW-0472">Membrane</keyword>
<dbReference type="HAMAP" id="MF_00479">
    <property type="entry name" value="RsxG_RnfG"/>
    <property type="match status" value="1"/>
</dbReference>
<dbReference type="RefSeq" id="WP_240590733.1">
    <property type="nucleotide sequence ID" value="NZ_JAKUDL010000002.1"/>
</dbReference>